<accession>A0A0S4JIY3</accession>
<feature type="non-terminal residue" evidence="1">
    <location>
        <position position="1"/>
    </location>
</feature>
<evidence type="ECO:0000313" key="1">
    <source>
        <dbReference type="EMBL" id="CUG89889.1"/>
    </source>
</evidence>
<sequence>PQVSFRLLEGKPLLDVFSAFLERGVSKELLFLETEQLPRCRNVPSAIMRVLAICVSASHEEGHESSSSGAAAVTTLPILSLIEVLVSPCMMSSVITFLKRSCCGWFAAALREVTLSVCRLLAHQWQNCVLLRPLIAAEETNTGTPKTMGEGLSEIITLASGLLAQAISRRCGSQLTKRNFFYEMEAVVMATTHLVEAIATSLRFKCGLASDTIPVTDGHRDLGAARWLRTCPVALRIAVLQLYVAAASSCDTSERSRRRSSVSLSESIRTTTSSLQNGALRQLPFGELAEMLHSMQSRERCNSGSRHLKSHSFAPSCGITVICICLALHYTHHGHEKNHRGTDAQLHPVGWKR</sequence>
<gene>
    <name evidence="1" type="ORF">BSAL_23925</name>
</gene>
<name>A0A0S4JIY3_BODSA</name>
<reference evidence="2" key="1">
    <citation type="submission" date="2015-09" db="EMBL/GenBank/DDBJ databases">
        <authorList>
            <consortium name="Pathogen Informatics"/>
        </authorList>
    </citation>
    <scope>NUCLEOTIDE SEQUENCE [LARGE SCALE GENOMIC DNA]</scope>
    <source>
        <strain evidence="2">Lake Konstanz</strain>
    </source>
</reference>
<dbReference type="VEuPathDB" id="TriTrypDB:BSAL_23925"/>
<keyword evidence="2" id="KW-1185">Reference proteome</keyword>
<dbReference type="Proteomes" id="UP000051952">
    <property type="component" value="Unassembled WGS sequence"/>
</dbReference>
<proteinExistence type="predicted"/>
<evidence type="ECO:0000313" key="2">
    <source>
        <dbReference type="Proteomes" id="UP000051952"/>
    </source>
</evidence>
<protein>
    <submittedName>
        <fullName evidence="1">Uncharacterized protein</fullName>
    </submittedName>
</protein>
<dbReference type="EMBL" id="CYKH01001776">
    <property type="protein sequence ID" value="CUG89889.1"/>
    <property type="molecule type" value="Genomic_DNA"/>
</dbReference>
<organism evidence="1 2">
    <name type="scientific">Bodo saltans</name>
    <name type="common">Flagellated protozoan</name>
    <dbReference type="NCBI Taxonomy" id="75058"/>
    <lineage>
        <taxon>Eukaryota</taxon>
        <taxon>Discoba</taxon>
        <taxon>Euglenozoa</taxon>
        <taxon>Kinetoplastea</taxon>
        <taxon>Metakinetoplastina</taxon>
        <taxon>Eubodonida</taxon>
        <taxon>Bodonidae</taxon>
        <taxon>Bodo</taxon>
    </lineage>
</organism>
<dbReference type="AlphaFoldDB" id="A0A0S4JIY3"/>